<name>J3KUM3_ORYBR</name>
<organism evidence="1">
    <name type="scientific">Oryza brachyantha</name>
    <name type="common">malo sina</name>
    <dbReference type="NCBI Taxonomy" id="4533"/>
    <lineage>
        <taxon>Eukaryota</taxon>
        <taxon>Viridiplantae</taxon>
        <taxon>Streptophyta</taxon>
        <taxon>Embryophyta</taxon>
        <taxon>Tracheophyta</taxon>
        <taxon>Spermatophyta</taxon>
        <taxon>Magnoliopsida</taxon>
        <taxon>Liliopsida</taxon>
        <taxon>Poales</taxon>
        <taxon>Poaceae</taxon>
        <taxon>BOP clade</taxon>
        <taxon>Oryzoideae</taxon>
        <taxon>Oryzeae</taxon>
        <taxon>Oryzinae</taxon>
        <taxon>Oryza</taxon>
    </lineage>
</organism>
<keyword evidence="2" id="KW-1185">Reference proteome</keyword>
<sequence length="76" mass="8638">MAYWLVAQTGNDVAEFLFLPCRTIPWSFTPWDELPKETQQCASSGGYQRLNAFHFGEIYIAQRRTEGYSKEAAVGS</sequence>
<dbReference type="HOGENOM" id="CLU_2658505_0_0_1"/>
<dbReference type="Gramene" id="OB0067G10030.1">
    <property type="protein sequence ID" value="OB0067G10030.1"/>
    <property type="gene ID" value="OB0067G10030"/>
</dbReference>
<accession>J3KUM3</accession>
<protein>
    <submittedName>
        <fullName evidence="1">Uncharacterized protein</fullName>
    </submittedName>
</protein>
<evidence type="ECO:0000313" key="1">
    <source>
        <dbReference type="EnsemblPlants" id="OB0067G10030.1"/>
    </source>
</evidence>
<evidence type="ECO:0000313" key="2">
    <source>
        <dbReference type="Proteomes" id="UP000006038"/>
    </source>
</evidence>
<proteinExistence type="predicted"/>
<dbReference type="AlphaFoldDB" id="J3KUM3"/>
<dbReference type="Proteomes" id="UP000006038">
    <property type="component" value="Unassembled WGS sequence"/>
</dbReference>
<dbReference type="EnsemblPlants" id="OB0067G10030.1">
    <property type="protein sequence ID" value="OB0067G10030.1"/>
    <property type="gene ID" value="OB0067G10030"/>
</dbReference>
<reference evidence="1" key="1">
    <citation type="submission" date="2015-06" db="UniProtKB">
        <authorList>
            <consortium name="EnsemblPlants"/>
        </authorList>
    </citation>
    <scope>IDENTIFICATION</scope>
</reference>